<feature type="transmembrane region" description="Helical" evidence="1">
    <location>
        <begin position="119"/>
        <end position="140"/>
    </location>
</feature>
<feature type="domain" description="DUF1206" evidence="2">
    <location>
        <begin position="123"/>
        <end position="191"/>
    </location>
</feature>
<feature type="transmembrane region" description="Helical" evidence="1">
    <location>
        <begin position="257"/>
        <end position="278"/>
    </location>
</feature>
<protein>
    <submittedName>
        <fullName evidence="3">DUF1206 domain-containing protein</fullName>
    </submittedName>
</protein>
<evidence type="ECO:0000313" key="3">
    <source>
        <dbReference type="EMBL" id="GAA0613030.1"/>
    </source>
</evidence>
<organism evidence="3 4">
    <name type="scientific">Brevundimonas kwangchunensis</name>
    <dbReference type="NCBI Taxonomy" id="322163"/>
    <lineage>
        <taxon>Bacteria</taxon>
        <taxon>Pseudomonadati</taxon>
        <taxon>Pseudomonadota</taxon>
        <taxon>Alphaproteobacteria</taxon>
        <taxon>Caulobacterales</taxon>
        <taxon>Caulobacteraceae</taxon>
        <taxon>Brevundimonas</taxon>
    </lineage>
</organism>
<dbReference type="Proteomes" id="UP001501352">
    <property type="component" value="Unassembled WGS sequence"/>
</dbReference>
<dbReference type="Pfam" id="PF06724">
    <property type="entry name" value="DUF1206"/>
    <property type="match status" value="3"/>
</dbReference>
<accession>A0ABN1GJS9</accession>
<feature type="transmembrane region" description="Helical" evidence="1">
    <location>
        <begin position="216"/>
        <end position="237"/>
    </location>
</feature>
<dbReference type="EMBL" id="BAAAGA010000001">
    <property type="protein sequence ID" value="GAA0613030.1"/>
    <property type="molecule type" value="Genomic_DNA"/>
</dbReference>
<evidence type="ECO:0000259" key="2">
    <source>
        <dbReference type="Pfam" id="PF06724"/>
    </source>
</evidence>
<comment type="caution">
    <text evidence="3">The sequence shown here is derived from an EMBL/GenBank/DDBJ whole genome shotgun (WGS) entry which is preliminary data.</text>
</comment>
<sequence>MDVHARLARLINRIPRPGRRRRSNAVRDGVEIAARVGYGARGFVYLSAGLIILLSSADLVEGAVGTRGAMAWLGLQPLGRAWLLLLGLGLTAFVAWRLMQSIMDADNEGRSWQGMNTRISQGFSGLGYAFLAISAFALLIHTPADPVTEEARTGTEQAARVLSLPFGNWLLIGIGLCILGVGVANIVRAWREDFTQYLSCSVDLCRRVAPLARIGYMARGLAWLPLSALVIAAGLHAEPSEVTGFGGALDALDRQVAGPWLLGAAALGFIAFGAFSFIEARFRRIRPPRELVSG</sequence>
<dbReference type="RefSeq" id="WP_343789858.1">
    <property type="nucleotide sequence ID" value="NZ_BAAAGA010000001.1"/>
</dbReference>
<keyword evidence="1" id="KW-0812">Transmembrane</keyword>
<keyword evidence="1" id="KW-1133">Transmembrane helix</keyword>
<name>A0ABN1GJS9_9CAUL</name>
<feature type="domain" description="DUF1206" evidence="2">
    <location>
        <begin position="36"/>
        <end position="102"/>
    </location>
</feature>
<feature type="transmembrane region" description="Helical" evidence="1">
    <location>
        <begin position="80"/>
        <end position="98"/>
    </location>
</feature>
<feature type="transmembrane region" description="Helical" evidence="1">
    <location>
        <begin position="169"/>
        <end position="187"/>
    </location>
</feature>
<gene>
    <name evidence="3" type="ORF">GCM10009422_04970</name>
</gene>
<evidence type="ECO:0000313" key="4">
    <source>
        <dbReference type="Proteomes" id="UP001501352"/>
    </source>
</evidence>
<dbReference type="InterPro" id="IPR009597">
    <property type="entry name" value="DUF1206"/>
</dbReference>
<evidence type="ECO:0000256" key="1">
    <source>
        <dbReference type="SAM" id="Phobius"/>
    </source>
</evidence>
<reference evidence="3 4" key="1">
    <citation type="journal article" date="2019" name="Int. J. Syst. Evol. Microbiol.">
        <title>The Global Catalogue of Microorganisms (GCM) 10K type strain sequencing project: providing services to taxonomists for standard genome sequencing and annotation.</title>
        <authorList>
            <consortium name="The Broad Institute Genomics Platform"/>
            <consortium name="The Broad Institute Genome Sequencing Center for Infectious Disease"/>
            <person name="Wu L."/>
            <person name="Ma J."/>
        </authorList>
    </citation>
    <scope>NUCLEOTIDE SEQUENCE [LARGE SCALE GENOMIC DNA]</scope>
    <source>
        <strain evidence="3 4">JCM 12928</strain>
    </source>
</reference>
<keyword evidence="4" id="KW-1185">Reference proteome</keyword>
<feature type="domain" description="DUF1206" evidence="2">
    <location>
        <begin position="214"/>
        <end position="283"/>
    </location>
</feature>
<feature type="transmembrane region" description="Helical" evidence="1">
    <location>
        <begin position="42"/>
        <end position="60"/>
    </location>
</feature>
<keyword evidence="1" id="KW-0472">Membrane</keyword>
<proteinExistence type="predicted"/>